<dbReference type="InterPro" id="IPR002645">
    <property type="entry name" value="STAS_dom"/>
</dbReference>
<proteinExistence type="predicted"/>
<feature type="domain" description="STAS" evidence="1">
    <location>
        <begin position="29"/>
        <end position="99"/>
    </location>
</feature>
<dbReference type="AlphaFoldDB" id="A0A1G1YXK8"/>
<organism evidence="2 3">
    <name type="scientific">Candidatus Colwellbacteria bacterium GWA2_46_10</name>
    <dbReference type="NCBI Taxonomy" id="1797684"/>
    <lineage>
        <taxon>Bacteria</taxon>
        <taxon>Candidatus Colwelliibacteriota</taxon>
    </lineage>
</organism>
<name>A0A1G1YXK8_9BACT</name>
<sequence length="126" mass="14421">MIDIETMDKEKNTKINIARLIAPVISSRDVMGTLRTEINVTDTQVVSLDFKDVDFISRSAAHELLSVKEDLVRKRDKKEIYFVNLNNPVRDMFRATAANRAAPKSKEPEFKAEEVDLTTLLKEVRI</sequence>
<dbReference type="Gene3D" id="3.30.750.24">
    <property type="entry name" value="STAS domain"/>
    <property type="match status" value="1"/>
</dbReference>
<dbReference type="Pfam" id="PF01740">
    <property type="entry name" value="STAS"/>
    <property type="match status" value="1"/>
</dbReference>
<comment type="caution">
    <text evidence="2">The sequence shown here is derived from an EMBL/GenBank/DDBJ whole genome shotgun (WGS) entry which is preliminary data.</text>
</comment>
<evidence type="ECO:0000259" key="1">
    <source>
        <dbReference type="Pfam" id="PF01740"/>
    </source>
</evidence>
<gene>
    <name evidence="2" type="ORF">A2119_02940</name>
</gene>
<dbReference type="SUPFAM" id="SSF52091">
    <property type="entry name" value="SpoIIaa-like"/>
    <property type="match status" value="1"/>
</dbReference>
<dbReference type="InterPro" id="IPR036513">
    <property type="entry name" value="STAS_dom_sf"/>
</dbReference>
<protein>
    <recommendedName>
        <fullName evidence="1">STAS domain-containing protein</fullName>
    </recommendedName>
</protein>
<dbReference type="EMBL" id="MHIS01000021">
    <property type="protein sequence ID" value="OGY56137.1"/>
    <property type="molecule type" value="Genomic_DNA"/>
</dbReference>
<evidence type="ECO:0000313" key="2">
    <source>
        <dbReference type="EMBL" id="OGY56137.1"/>
    </source>
</evidence>
<reference evidence="2 3" key="1">
    <citation type="journal article" date="2016" name="Nat. Commun.">
        <title>Thousands of microbial genomes shed light on interconnected biogeochemical processes in an aquifer system.</title>
        <authorList>
            <person name="Anantharaman K."/>
            <person name="Brown C.T."/>
            <person name="Hug L.A."/>
            <person name="Sharon I."/>
            <person name="Castelle C.J."/>
            <person name="Probst A.J."/>
            <person name="Thomas B.C."/>
            <person name="Singh A."/>
            <person name="Wilkins M.J."/>
            <person name="Karaoz U."/>
            <person name="Brodie E.L."/>
            <person name="Williams K.H."/>
            <person name="Hubbard S.S."/>
            <person name="Banfield J.F."/>
        </authorList>
    </citation>
    <scope>NUCLEOTIDE SEQUENCE [LARGE SCALE GENOMIC DNA]</scope>
</reference>
<dbReference type="Proteomes" id="UP000178179">
    <property type="component" value="Unassembled WGS sequence"/>
</dbReference>
<evidence type="ECO:0000313" key="3">
    <source>
        <dbReference type="Proteomes" id="UP000178179"/>
    </source>
</evidence>
<accession>A0A1G1YXK8</accession>